<dbReference type="EMBL" id="WBPB01000029">
    <property type="protein sequence ID" value="KAB2497590.1"/>
    <property type="molecule type" value="Genomic_DNA"/>
</dbReference>
<organism evidence="5 7">
    <name type="scientific">Bacillus cereus</name>
    <dbReference type="NCBI Taxonomy" id="1396"/>
    <lineage>
        <taxon>Bacteria</taxon>
        <taxon>Bacillati</taxon>
        <taxon>Bacillota</taxon>
        <taxon>Bacilli</taxon>
        <taxon>Bacillales</taxon>
        <taxon>Bacillaceae</taxon>
        <taxon>Bacillus</taxon>
        <taxon>Bacillus cereus group</taxon>
    </lineage>
</organism>
<reference evidence="6 8" key="2">
    <citation type="submission" date="2017-09" db="EMBL/GenBank/DDBJ databases">
        <title>Large-scale bioinformatics analysis of Bacillus genomes uncovers conserved roles of natural products in bacterial physiology.</title>
        <authorList>
            <consortium name="Agbiome Team Llc"/>
            <person name="Bleich R.M."/>
            <person name="Grubbs K.J."/>
            <person name="Santa Maria K.C."/>
            <person name="Allen S.E."/>
            <person name="Farag S."/>
            <person name="Shank E.A."/>
            <person name="Bowers A."/>
        </authorList>
    </citation>
    <scope>NUCLEOTIDE SEQUENCE [LARGE SCALE GENOMIC DNA]</scope>
    <source>
        <strain evidence="6 8">AFS060282</strain>
    </source>
</reference>
<sequence length="144" mass="15532">MFKKLSTIALGSALAMSLVACDDSSNKASTEKKDEPKQEAKKEAKQDQKQETKKDDKKKITVADVDTIKTGDPVTGEGGDKYEDLVAKYGEPDIKSDSTSKNVKTYTASWSKNAKGGTGANFTVSFIEKDGQKLAVSKTQIGME</sequence>
<evidence type="ECO:0000313" key="4">
    <source>
        <dbReference type="EMBL" id="KAB2497590.1"/>
    </source>
</evidence>
<dbReference type="InterPro" id="IPR037873">
    <property type="entry name" value="BamE-like"/>
</dbReference>
<dbReference type="PROSITE" id="PS51257">
    <property type="entry name" value="PROKAR_LIPOPROTEIN"/>
    <property type="match status" value="1"/>
</dbReference>
<feature type="signal peptide" evidence="3">
    <location>
        <begin position="1"/>
        <end position="20"/>
    </location>
</feature>
<feature type="chain" id="PRO_5043134676" description="Lipoprotein" evidence="3">
    <location>
        <begin position="21"/>
        <end position="144"/>
    </location>
</feature>
<protein>
    <recommendedName>
        <fullName evidence="10">Lipoprotein</fullName>
    </recommendedName>
</protein>
<feature type="region of interest" description="Disordered" evidence="2">
    <location>
        <begin position="22"/>
        <end position="59"/>
    </location>
</feature>
<comment type="caution">
    <text evidence="5">The sequence shown here is derived from an EMBL/GenBank/DDBJ whole genome shotgun (WGS) entry which is preliminary data.</text>
</comment>
<dbReference type="Proteomes" id="UP000477920">
    <property type="component" value="Unassembled WGS sequence"/>
</dbReference>
<keyword evidence="1 3" id="KW-0732">Signal</keyword>
<evidence type="ECO:0000313" key="9">
    <source>
        <dbReference type="Proteomes" id="UP000477920"/>
    </source>
</evidence>
<evidence type="ECO:0008006" key="10">
    <source>
        <dbReference type="Google" id="ProtNLM"/>
    </source>
</evidence>
<proteinExistence type="predicted"/>
<dbReference type="Proteomes" id="UP000226257">
    <property type="component" value="Unassembled WGS sequence"/>
</dbReference>
<dbReference type="RefSeq" id="WP_000473787.1">
    <property type="nucleotide sequence ID" value="NZ_CP015727.1"/>
</dbReference>
<dbReference type="Proteomes" id="UP000075591">
    <property type="component" value="Unassembled WGS sequence"/>
</dbReference>
<evidence type="ECO:0000256" key="3">
    <source>
        <dbReference type="SAM" id="SignalP"/>
    </source>
</evidence>
<dbReference type="EMBL" id="LOMT01000109">
    <property type="protein sequence ID" value="KXX93106.1"/>
    <property type="molecule type" value="Genomic_DNA"/>
</dbReference>
<evidence type="ECO:0000256" key="1">
    <source>
        <dbReference type="ARBA" id="ARBA00022729"/>
    </source>
</evidence>
<dbReference type="PATRIC" id="fig|1396.432.peg.5479"/>
<evidence type="ECO:0000313" key="8">
    <source>
        <dbReference type="Proteomes" id="UP000226257"/>
    </source>
</evidence>
<name>A0A150B0V0_BACCE</name>
<evidence type="ECO:0000256" key="2">
    <source>
        <dbReference type="SAM" id="MobiDB-lite"/>
    </source>
</evidence>
<accession>A0A150B0V0</accession>
<evidence type="ECO:0000313" key="5">
    <source>
        <dbReference type="EMBL" id="KXX93106.1"/>
    </source>
</evidence>
<gene>
    <name evidence="5" type="ORF">AT274_08925</name>
    <name evidence="6" type="ORF">COK98_15530</name>
    <name evidence="4" type="ORF">F8158_13800</name>
</gene>
<reference evidence="4 9" key="3">
    <citation type="submission" date="2019-10" db="EMBL/GenBank/DDBJ databases">
        <title>Bacillus from the desert of Cuatro Cinegas, Coahuila.</title>
        <authorList>
            <person name="Olmedo-Alvarez G."/>
            <person name="Saldana S."/>
            <person name="Barcelo D."/>
        </authorList>
    </citation>
    <scope>NUCLEOTIDE SEQUENCE [LARGE SCALE GENOMIC DNA]</scope>
    <source>
        <strain evidence="4 9">CH101a_3T</strain>
    </source>
</reference>
<feature type="compositionally biased region" description="Basic and acidic residues" evidence="2">
    <location>
        <begin position="29"/>
        <end position="59"/>
    </location>
</feature>
<dbReference type="EMBL" id="NVDQ01000026">
    <property type="protein sequence ID" value="PFV05988.1"/>
    <property type="molecule type" value="Genomic_DNA"/>
</dbReference>
<dbReference type="Gene3D" id="3.30.1450.10">
    <property type="match status" value="1"/>
</dbReference>
<evidence type="ECO:0000313" key="6">
    <source>
        <dbReference type="EMBL" id="PFV05988.1"/>
    </source>
</evidence>
<dbReference type="AlphaFoldDB" id="A0A150B0V0"/>
<reference evidence="5 7" key="1">
    <citation type="submission" date="2015-12" db="EMBL/GenBank/DDBJ databases">
        <title>Bacillus cereus Group isolate.</title>
        <authorList>
            <person name="Kovac J."/>
        </authorList>
    </citation>
    <scope>NUCLEOTIDE SEQUENCE [LARGE SCALE GENOMIC DNA]</scope>
    <source>
        <strain evidence="5 7">FSL W8-0275</strain>
    </source>
</reference>
<evidence type="ECO:0000313" key="7">
    <source>
        <dbReference type="Proteomes" id="UP000075591"/>
    </source>
</evidence>